<dbReference type="InterPro" id="IPR044081">
    <property type="entry name" value="DUF5776"/>
</dbReference>
<keyword evidence="4" id="KW-1185">Reference proteome</keyword>
<dbReference type="PANTHER" id="PTHR34135">
    <property type="entry name" value="LYSOZYME"/>
    <property type="match status" value="1"/>
</dbReference>
<protein>
    <submittedName>
        <fullName evidence="3">Lysozyme M1 (1,4-beta-N-acetylmuramidase)</fullName>
    </submittedName>
</protein>
<dbReference type="GO" id="GO:0016998">
    <property type="term" value="P:cell wall macromolecule catabolic process"/>
    <property type="evidence" value="ECO:0007669"/>
    <property type="project" value="InterPro"/>
</dbReference>
<proteinExistence type="inferred from homology"/>
<dbReference type="SUPFAM" id="SSF51445">
    <property type="entry name" value="(Trans)glycosidases"/>
    <property type="match status" value="1"/>
</dbReference>
<dbReference type="GO" id="GO:0009253">
    <property type="term" value="P:peptidoglycan catabolic process"/>
    <property type="evidence" value="ECO:0007669"/>
    <property type="project" value="InterPro"/>
</dbReference>
<dbReference type="PATRIC" id="fig|1423715.3.peg.232"/>
<dbReference type="Gene3D" id="3.20.20.80">
    <property type="entry name" value="Glycosidases"/>
    <property type="match status" value="1"/>
</dbReference>
<feature type="domain" description="DUF5776" evidence="2">
    <location>
        <begin position="208"/>
        <end position="269"/>
    </location>
</feature>
<dbReference type="AlphaFoldDB" id="A0A0R1LF78"/>
<organism evidence="3 4">
    <name type="scientific">Levilactobacillus acidifarinae DSM 19394 = JCM 15949</name>
    <dbReference type="NCBI Taxonomy" id="1423715"/>
    <lineage>
        <taxon>Bacteria</taxon>
        <taxon>Bacillati</taxon>
        <taxon>Bacillota</taxon>
        <taxon>Bacilli</taxon>
        <taxon>Lactobacillales</taxon>
        <taxon>Lactobacillaceae</taxon>
        <taxon>Levilactobacillus</taxon>
    </lineage>
</organism>
<dbReference type="Proteomes" id="UP000051955">
    <property type="component" value="Unassembled WGS sequence"/>
</dbReference>
<dbReference type="PANTHER" id="PTHR34135:SF2">
    <property type="entry name" value="LYSOZYME"/>
    <property type="match status" value="1"/>
</dbReference>
<evidence type="ECO:0000313" key="3">
    <source>
        <dbReference type="EMBL" id="KRK94261.1"/>
    </source>
</evidence>
<comment type="caution">
    <text evidence="3">The sequence shown here is derived from an EMBL/GenBank/DDBJ whole genome shotgun (WGS) entry which is preliminary data.</text>
</comment>
<dbReference type="STRING" id="1423715.FD25_GL000216"/>
<evidence type="ECO:0000259" key="2">
    <source>
        <dbReference type="Pfam" id="PF19087"/>
    </source>
</evidence>
<comment type="similarity">
    <text evidence="1">Belongs to the glycosyl hydrolase 25 family.</text>
</comment>
<dbReference type="EMBL" id="AZDV01000026">
    <property type="protein sequence ID" value="KRK94261.1"/>
    <property type="molecule type" value="Genomic_DNA"/>
</dbReference>
<dbReference type="PROSITE" id="PS51904">
    <property type="entry name" value="GLYCOSYL_HYDROL_F25_2"/>
    <property type="match status" value="1"/>
</dbReference>
<accession>A0A0R1LF78</accession>
<dbReference type="GO" id="GO:0003796">
    <property type="term" value="F:lysozyme activity"/>
    <property type="evidence" value="ECO:0007669"/>
    <property type="project" value="InterPro"/>
</dbReference>
<dbReference type="InterPro" id="IPR017853">
    <property type="entry name" value="GH"/>
</dbReference>
<dbReference type="InterPro" id="IPR002053">
    <property type="entry name" value="Glyco_hydro_25"/>
</dbReference>
<evidence type="ECO:0000256" key="1">
    <source>
        <dbReference type="ARBA" id="ARBA00010646"/>
    </source>
</evidence>
<dbReference type="GO" id="GO:0016052">
    <property type="term" value="P:carbohydrate catabolic process"/>
    <property type="evidence" value="ECO:0007669"/>
    <property type="project" value="TreeGrafter"/>
</dbReference>
<name>A0A0R1LF78_9LACO</name>
<reference evidence="3 4" key="1">
    <citation type="journal article" date="2015" name="Genome Announc.">
        <title>Expanding the biotechnology potential of lactobacilli through comparative genomics of 213 strains and associated genera.</title>
        <authorList>
            <person name="Sun Z."/>
            <person name="Harris H.M."/>
            <person name="McCann A."/>
            <person name="Guo C."/>
            <person name="Argimon S."/>
            <person name="Zhang W."/>
            <person name="Yang X."/>
            <person name="Jeffery I.B."/>
            <person name="Cooney J.C."/>
            <person name="Kagawa T.F."/>
            <person name="Liu W."/>
            <person name="Song Y."/>
            <person name="Salvetti E."/>
            <person name="Wrobel A."/>
            <person name="Rasinkangas P."/>
            <person name="Parkhill J."/>
            <person name="Rea M.C."/>
            <person name="O'Sullivan O."/>
            <person name="Ritari J."/>
            <person name="Douillard F.P."/>
            <person name="Paul Ross R."/>
            <person name="Yang R."/>
            <person name="Briner A.E."/>
            <person name="Felis G.E."/>
            <person name="de Vos W.M."/>
            <person name="Barrangou R."/>
            <person name="Klaenhammer T.R."/>
            <person name="Caufield P.W."/>
            <person name="Cui Y."/>
            <person name="Zhang H."/>
            <person name="O'Toole P.W."/>
        </authorList>
    </citation>
    <scope>NUCLEOTIDE SEQUENCE [LARGE SCALE GENOMIC DNA]</scope>
    <source>
        <strain evidence="3 4">DSM 19394</strain>
    </source>
</reference>
<dbReference type="Pfam" id="PF01183">
    <property type="entry name" value="Glyco_hydro_25"/>
    <property type="match status" value="1"/>
</dbReference>
<dbReference type="Pfam" id="PF19087">
    <property type="entry name" value="DUF5776"/>
    <property type="match status" value="1"/>
</dbReference>
<evidence type="ECO:0000313" key="4">
    <source>
        <dbReference type="Proteomes" id="UP000051955"/>
    </source>
</evidence>
<sequence>MKGMIRMTRNVVDIAVYQNDSLAYLKSLRAHGAKSLMVKLTEGTTYLNAKAGNQIARGLKVFETVGVYHYFQGRGSAEAAYFLAWVKRFGLDKSTVLAIDVEDPSLAYNPTGQVNAFLKYLIKHGYTHVIVYGPGSWFGSRIHRGMLVDKHIWPAAYGVSQPGVNGANAWQYTDNWKGLHVDGSLDFDGSLSGIVTQKAKSKKATYLKAAKQVKARTSITRYRDKAFHKSVDKFPKGQIFDVKRVVKYRKITRLKLANGLYITSNNKFVRKLK</sequence>
<gene>
    <name evidence="3" type="ORF">FD25_GL000216</name>
</gene>
<dbReference type="RefSeq" id="WP_371862425.1">
    <property type="nucleotide sequence ID" value="NZ_AZDV01000026.1"/>
</dbReference>